<organism evidence="1 2">
    <name type="scientific">Metabacillus sediminis</name>
    <dbReference type="NCBI Taxonomy" id="3117746"/>
    <lineage>
        <taxon>Bacteria</taxon>
        <taxon>Bacillati</taxon>
        <taxon>Bacillota</taxon>
        <taxon>Bacilli</taxon>
        <taxon>Bacillales</taxon>
        <taxon>Bacillaceae</taxon>
        <taxon>Metabacillus</taxon>
    </lineage>
</organism>
<keyword evidence="2" id="KW-1185">Reference proteome</keyword>
<sequence length="54" mass="6197">MHDFNEYVIEISKKKLLGIIKGVDPSFSKILRNIMAKFTPLASAGIWKEVSRYI</sequence>
<evidence type="ECO:0000313" key="1">
    <source>
        <dbReference type="EMBL" id="WXB96665.1"/>
    </source>
</evidence>
<reference evidence="1 2" key="1">
    <citation type="submission" date="2024-02" db="EMBL/GenBank/DDBJ databases">
        <title>Seven novel Bacillus-like species.</title>
        <authorList>
            <person name="Liu G."/>
        </authorList>
    </citation>
    <scope>NUCLEOTIDE SEQUENCE [LARGE SCALE GENOMIC DNA]</scope>
    <source>
        <strain evidence="1 2">FJAT-52054</strain>
    </source>
</reference>
<evidence type="ECO:0000313" key="2">
    <source>
        <dbReference type="Proteomes" id="UP001377337"/>
    </source>
</evidence>
<proteinExistence type="predicted"/>
<dbReference type="RefSeq" id="WP_338778785.1">
    <property type="nucleotide sequence ID" value="NZ_CP147407.1"/>
</dbReference>
<dbReference type="EMBL" id="CP147407">
    <property type="protein sequence ID" value="WXB96665.1"/>
    <property type="molecule type" value="Genomic_DNA"/>
</dbReference>
<gene>
    <name evidence="1" type="ORF">WCV65_19350</name>
</gene>
<name>A0ABZ2NHI4_9BACI</name>
<dbReference type="Proteomes" id="UP001377337">
    <property type="component" value="Chromosome"/>
</dbReference>
<protein>
    <submittedName>
        <fullName evidence="1">Uncharacterized protein</fullName>
    </submittedName>
</protein>
<accession>A0ABZ2NHI4</accession>